<dbReference type="EMBL" id="BAAANH010000001">
    <property type="protein sequence ID" value="GAA1748649.1"/>
    <property type="molecule type" value="Genomic_DNA"/>
</dbReference>
<protein>
    <submittedName>
        <fullName evidence="1">Uncharacterized protein</fullName>
    </submittedName>
</protein>
<evidence type="ECO:0000313" key="1">
    <source>
        <dbReference type="EMBL" id="GAA1748649.1"/>
    </source>
</evidence>
<gene>
    <name evidence="1" type="ORF">GCM10009747_02270</name>
</gene>
<proteinExistence type="predicted"/>
<evidence type="ECO:0000313" key="2">
    <source>
        <dbReference type="Proteomes" id="UP001500506"/>
    </source>
</evidence>
<sequence>MFAGFTAAVLSGMPLVGPVPAEITVLATGASGRRRNGVVEIVRRTSAPITTDDGIAVTSVIDTLIEVARTRPLLTALTMMDSALWVPRFGKGTPSTTIEALRAAYDALVPFPGSRRVAVVLERATHLAETPLETLSRVRIEELGFPRPELQVPVQRTRGGGTAFLDFAWPAYGGWGEADGAGKYLGNPKADGDMRTPAEIVRNEKVRENDVRAVTTWVCARWEWDDAWKAGPLRRILLGAGVPLVRGPRR</sequence>
<accession>A0ABN2K596</accession>
<reference evidence="1 2" key="1">
    <citation type="journal article" date="2019" name="Int. J. Syst. Evol. Microbiol.">
        <title>The Global Catalogue of Microorganisms (GCM) 10K type strain sequencing project: providing services to taxonomists for standard genome sequencing and annotation.</title>
        <authorList>
            <consortium name="The Broad Institute Genomics Platform"/>
            <consortium name="The Broad Institute Genome Sequencing Center for Infectious Disease"/>
            <person name="Wu L."/>
            <person name="Ma J."/>
        </authorList>
    </citation>
    <scope>NUCLEOTIDE SEQUENCE [LARGE SCALE GENOMIC DNA]</scope>
    <source>
        <strain evidence="1 2">JCM 14319</strain>
    </source>
</reference>
<dbReference type="RefSeq" id="WP_232496682.1">
    <property type="nucleotide sequence ID" value="NZ_BAAANH010000001.1"/>
</dbReference>
<dbReference type="Proteomes" id="UP001500506">
    <property type="component" value="Unassembled WGS sequence"/>
</dbReference>
<organism evidence="1 2">
    <name type="scientific">Agromyces humatus</name>
    <dbReference type="NCBI Taxonomy" id="279573"/>
    <lineage>
        <taxon>Bacteria</taxon>
        <taxon>Bacillati</taxon>
        <taxon>Actinomycetota</taxon>
        <taxon>Actinomycetes</taxon>
        <taxon>Micrococcales</taxon>
        <taxon>Microbacteriaceae</taxon>
        <taxon>Agromyces</taxon>
    </lineage>
</organism>
<comment type="caution">
    <text evidence="1">The sequence shown here is derived from an EMBL/GenBank/DDBJ whole genome shotgun (WGS) entry which is preliminary data.</text>
</comment>
<name>A0ABN2K596_9MICO</name>
<keyword evidence="2" id="KW-1185">Reference proteome</keyword>